<evidence type="ECO:0000259" key="1">
    <source>
        <dbReference type="SMART" id="SM01007"/>
    </source>
</evidence>
<dbReference type="PANTHER" id="PTHR10672">
    <property type="entry name" value="ADDUCIN"/>
    <property type="match status" value="1"/>
</dbReference>
<protein>
    <submittedName>
        <fullName evidence="2">Ribulose-5-phosphate 4-epimerase and related epimerases and aldolases</fullName>
    </submittedName>
</protein>
<gene>
    <name evidence="2" type="ORF">MGWOODY_XGa837</name>
</gene>
<dbReference type="GO" id="GO:0051015">
    <property type="term" value="F:actin filament binding"/>
    <property type="evidence" value="ECO:0007669"/>
    <property type="project" value="TreeGrafter"/>
</dbReference>
<dbReference type="InterPro" id="IPR051017">
    <property type="entry name" value="Aldolase-II_Adducin_sf"/>
</dbReference>
<accession>A0A160TV70</accession>
<dbReference type="AlphaFoldDB" id="A0A160TV70"/>
<organism evidence="2">
    <name type="scientific">hydrothermal vent metagenome</name>
    <dbReference type="NCBI Taxonomy" id="652676"/>
    <lineage>
        <taxon>unclassified sequences</taxon>
        <taxon>metagenomes</taxon>
        <taxon>ecological metagenomes</taxon>
    </lineage>
</organism>
<feature type="domain" description="Class II aldolase/adducin N-terminal" evidence="1">
    <location>
        <begin position="24"/>
        <end position="205"/>
    </location>
</feature>
<dbReference type="InterPro" id="IPR001303">
    <property type="entry name" value="Aldolase_II/adducin_N"/>
</dbReference>
<dbReference type="EMBL" id="CZRL01000104">
    <property type="protein sequence ID" value="CUS54540.1"/>
    <property type="molecule type" value="Genomic_DNA"/>
</dbReference>
<dbReference type="NCBIfam" id="NF005451">
    <property type="entry name" value="PRK07044.1"/>
    <property type="match status" value="1"/>
</dbReference>
<proteinExistence type="predicted"/>
<dbReference type="InterPro" id="IPR036409">
    <property type="entry name" value="Aldolase_II/adducin_N_sf"/>
</dbReference>
<dbReference type="SUPFAM" id="SSF53639">
    <property type="entry name" value="AraD/HMP-PK domain-like"/>
    <property type="match status" value="1"/>
</dbReference>
<dbReference type="Pfam" id="PF00596">
    <property type="entry name" value="Aldolase_II"/>
    <property type="match status" value="1"/>
</dbReference>
<dbReference type="GO" id="GO:0005856">
    <property type="term" value="C:cytoskeleton"/>
    <property type="evidence" value="ECO:0007669"/>
    <property type="project" value="TreeGrafter"/>
</dbReference>
<dbReference type="SMART" id="SM01007">
    <property type="entry name" value="Aldolase_II"/>
    <property type="match status" value="1"/>
</dbReference>
<evidence type="ECO:0000313" key="2">
    <source>
        <dbReference type="EMBL" id="CUS54540.1"/>
    </source>
</evidence>
<name>A0A160TV70_9ZZZZ</name>
<dbReference type="PANTHER" id="PTHR10672:SF3">
    <property type="entry name" value="PROTEIN HU-LI TAI SHAO"/>
    <property type="match status" value="1"/>
</dbReference>
<sequence>MNKALDSTELSPDELVKAEQVLRIELAGAYRLVDYFGWCELIYGHLTAHVPGPEPHFLINPYGLNYDEVTASNLVKIDLDGKIVEPTDHQVNEAGFIIHSAIHMQPKTQNHVVMHTHSRSGMAIAALKAGLLPISMGATIFFEDLAYHEYEGPSLYLDERERLQASLGDKKALILKNHGLVTVGATVAEAFLRLYRLERACQTQLDAAAAGELNLLDETVARKSGHDVNRFMESTRDYGELEFAALLRKIDRIDNSYQH</sequence>
<dbReference type="Gene3D" id="3.40.225.10">
    <property type="entry name" value="Class II aldolase/adducin N-terminal domain"/>
    <property type="match status" value="1"/>
</dbReference>
<reference evidence="2" key="1">
    <citation type="submission" date="2015-10" db="EMBL/GenBank/DDBJ databases">
        <authorList>
            <person name="Gilbert D.G."/>
        </authorList>
    </citation>
    <scope>NUCLEOTIDE SEQUENCE</scope>
</reference>